<feature type="region of interest" description="Disordered" evidence="1">
    <location>
        <begin position="203"/>
        <end position="231"/>
    </location>
</feature>
<dbReference type="AlphaFoldDB" id="A0A6M3IRA5"/>
<organism evidence="2">
    <name type="scientific">viral metagenome</name>
    <dbReference type="NCBI Taxonomy" id="1070528"/>
    <lineage>
        <taxon>unclassified sequences</taxon>
        <taxon>metagenomes</taxon>
        <taxon>organismal metagenomes</taxon>
    </lineage>
</organism>
<sequence>MEKIERITNNKEENLRNMDVPVEAKTPAKEKKYYLKNNARPRNITINIQRLTDYLDEDGNKWEVKVSCHRDKEEYYIGPEEAEDLKRFVVGEDEKLMIWYKNGRIGSKQIVPIGNTYEVENYPHILDFHCGTNKYDERIYNCYVGGLCEIARADDKEAMLKIYHFVDEVDEKGGVIRKNPYLSKNWNQKMVVDMNKIPRMEEVSPDLMPRQTQRKDRITQIEKQEPVKGEE</sequence>
<protein>
    <submittedName>
        <fullName evidence="2">Uncharacterized protein</fullName>
    </submittedName>
</protein>
<reference evidence="2" key="1">
    <citation type="submission" date="2020-03" db="EMBL/GenBank/DDBJ databases">
        <title>The deep terrestrial virosphere.</title>
        <authorList>
            <person name="Holmfeldt K."/>
            <person name="Nilsson E."/>
            <person name="Simone D."/>
            <person name="Lopez-Fernandez M."/>
            <person name="Wu X."/>
            <person name="de Brujin I."/>
            <person name="Lundin D."/>
            <person name="Andersson A."/>
            <person name="Bertilsson S."/>
            <person name="Dopson M."/>
        </authorList>
    </citation>
    <scope>NUCLEOTIDE SEQUENCE</scope>
    <source>
        <strain evidence="2">MM415B01183</strain>
    </source>
</reference>
<feature type="compositionally biased region" description="Basic and acidic residues" evidence="1">
    <location>
        <begin position="213"/>
        <end position="231"/>
    </location>
</feature>
<evidence type="ECO:0000256" key="1">
    <source>
        <dbReference type="SAM" id="MobiDB-lite"/>
    </source>
</evidence>
<name>A0A6M3IRA5_9ZZZZ</name>
<evidence type="ECO:0000313" key="2">
    <source>
        <dbReference type="EMBL" id="QJA60120.1"/>
    </source>
</evidence>
<accession>A0A6M3IRA5</accession>
<gene>
    <name evidence="2" type="ORF">MM415B01183_0014</name>
</gene>
<proteinExistence type="predicted"/>
<dbReference type="EMBL" id="MT141396">
    <property type="protein sequence ID" value="QJA60120.1"/>
    <property type="molecule type" value="Genomic_DNA"/>
</dbReference>